<dbReference type="RefSeq" id="WP_007058152.1">
    <property type="nucleotide sequence ID" value="NZ_AJTJ01000076.1"/>
</dbReference>
<comment type="caution">
    <text evidence="1">The sequence shown here is derived from an EMBL/GenBank/DDBJ whole genome shotgun (WGS) entry which is preliminary data.</text>
</comment>
<gene>
    <name evidence="1" type="ORF">HMPREF1315_1211</name>
</gene>
<sequence length="222" mass="24486">MEPVPLDRDMQVVVDRVAVSFGTGPMTLEAAVDRLADRSWVDGESPSMTGFEHEPALARAAAAAAARVYAPMVRGGTLSGMFDRESTIRLDPSSPMIVFDTSSPALNNEQLKRVFTAAVSSWIDRLLQGRDGRRRIVVDEEAWDLLSNARLVDSLQTRQRSAGHWGCATWLIVHGVNDMTHVFGEGSELRGRVEEILNQMQTKIIFRQAGRTSTCSAGWSRI</sequence>
<dbReference type="Gene3D" id="3.40.50.300">
    <property type="entry name" value="P-loop containing nucleotide triphosphate hydrolases"/>
    <property type="match status" value="1"/>
</dbReference>
<reference evidence="1 2" key="1">
    <citation type="journal article" date="2013" name="Genome Announc.">
        <title>Draft Genome Sequences of Two Pairs of Human Intestinal Bifidobacterium longum subsp. longum Strains, 44B and 1-6B and 35B and 2-2B, Consecutively Isolated from Two Children after a 5-Year Time Period.</title>
        <authorList>
            <person name="Shkoporov A.N."/>
            <person name="Efimov B.A."/>
            <person name="Khokhlova E.V."/>
            <person name="Chaplin A.V."/>
            <person name="Kafarskaya L.I."/>
            <person name="Durkin A.S."/>
            <person name="McCorrison J."/>
            <person name="Torralba M."/>
            <person name="Gillis M."/>
            <person name="Sutton G."/>
            <person name="Weibel D.B."/>
            <person name="Nelson K.E."/>
            <person name="Smeianov V.V."/>
        </authorList>
    </citation>
    <scope>NUCLEOTIDE SEQUENCE [LARGE SCALE GENOMIC DNA]</scope>
    <source>
        <strain evidence="1 2">2-2B</strain>
    </source>
</reference>
<accession>A0AAV3FKR0</accession>
<proteinExistence type="predicted"/>
<organism evidence="1 2">
    <name type="scientific">Bifidobacterium longum subsp. longum 2-2B</name>
    <dbReference type="NCBI Taxonomy" id="1161745"/>
    <lineage>
        <taxon>Bacteria</taxon>
        <taxon>Bacillati</taxon>
        <taxon>Actinomycetota</taxon>
        <taxon>Actinomycetes</taxon>
        <taxon>Bifidobacteriales</taxon>
        <taxon>Bifidobacteriaceae</taxon>
        <taxon>Bifidobacterium</taxon>
    </lineage>
</organism>
<dbReference type="InterPro" id="IPR027417">
    <property type="entry name" value="P-loop_NTPase"/>
</dbReference>
<dbReference type="EMBL" id="AJTJ01000076">
    <property type="protein sequence ID" value="EIJ24759.1"/>
    <property type="molecule type" value="Genomic_DNA"/>
</dbReference>
<dbReference type="SUPFAM" id="SSF52540">
    <property type="entry name" value="P-loop containing nucleoside triphosphate hydrolases"/>
    <property type="match status" value="1"/>
</dbReference>
<dbReference type="Proteomes" id="UP000005929">
    <property type="component" value="Unassembled WGS sequence"/>
</dbReference>
<name>A0AAV3FKR0_BIFLL</name>
<evidence type="ECO:0000313" key="1">
    <source>
        <dbReference type="EMBL" id="EIJ24759.1"/>
    </source>
</evidence>
<evidence type="ECO:0000313" key="2">
    <source>
        <dbReference type="Proteomes" id="UP000005929"/>
    </source>
</evidence>
<protein>
    <submittedName>
        <fullName evidence="1">AAA-like domain protein</fullName>
    </submittedName>
</protein>
<dbReference type="AlphaFoldDB" id="A0AAV3FKR0"/>